<keyword evidence="3" id="KW-0547">Nucleotide-binding</keyword>
<protein>
    <submittedName>
        <fullName evidence="9">Sulfate ABC transporter ATP-binding protein</fullName>
    </submittedName>
</protein>
<dbReference type="Proteomes" id="UP000321157">
    <property type="component" value="Unassembled WGS sequence"/>
</dbReference>
<gene>
    <name evidence="9" type="ORF">ADA01nite_09690</name>
</gene>
<accession>A0A511V3T8</accession>
<keyword evidence="5" id="KW-1278">Translocase</keyword>
<dbReference type="GO" id="GO:0015419">
    <property type="term" value="F:ABC-type sulfate transporter activity"/>
    <property type="evidence" value="ECO:0007669"/>
    <property type="project" value="InterPro"/>
</dbReference>
<evidence type="ECO:0000256" key="7">
    <source>
        <dbReference type="ARBA" id="ARBA00023136"/>
    </source>
</evidence>
<dbReference type="InterPro" id="IPR024765">
    <property type="entry name" value="TOBE-like"/>
</dbReference>
<dbReference type="Pfam" id="PF17850">
    <property type="entry name" value="CysA_C_terminal"/>
    <property type="match status" value="1"/>
</dbReference>
<dbReference type="OrthoDB" id="9802264at2"/>
<dbReference type="GO" id="GO:0016887">
    <property type="term" value="F:ATP hydrolysis activity"/>
    <property type="evidence" value="ECO:0007669"/>
    <property type="project" value="InterPro"/>
</dbReference>
<keyword evidence="7" id="KW-0472">Membrane</keyword>
<dbReference type="FunFam" id="3.40.50.300:FF:000227">
    <property type="entry name" value="Sulfate/thiosulfate import ATP-binding protein CysA"/>
    <property type="match status" value="1"/>
</dbReference>
<dbReference type="GO" id="GO:0043190">
    <property type="term" value="C:ATP-binding cassette (ABC) transporter complex"/>
    <property type="evidence" value="ECO:0007669"/>
    <property type="project" value="InterPro"/>
</dbReference>
<dbReference type="PROSITE" id="PS50893">
    <property type="entry name" value="ABC_TRANSPORTER_2"/>
    <property type="match status" value="1"/>
</dbReference>
<evidence type="ECO:0000256" key="5">
    <source>
        <dbReference type="ARBA" id="ARBA00022967"/>
    </source>
</evidence>
<dbReference type="InterPro" id="IPR017871">
    <property type="entry name" value="ABC_transporter-like_CS"/>
</dbReference>
<dbReference type="InterPro" id="IPR005666">
    <property type="entry name" value="Sulph_transpt1"/>
</dbReference>
<dbReference type="InterPro" id="IPR041193">
    <property type="entry name" value="CysA_C"/>
</dbReference>
<keyword evidence="2" id="KW-1003">Cell membrane</keyword>
<evidence type="ECO:0000313" key="10">
    <source>
        <dbReference type="Proteomes" id="UP000321157"/>
    </source>
</evidence>
<dbReference type="SUPFAM" id="SSF50331">
    <property type="entry name" value="MOP-like"/>
    <property type="match status" value="1"/>
</dbReference>
<evidence type="ECO:0000259" key="8">
    <source>
        <dbReference type="PROSITE" id="PS50893"/>
    </source>
</evidence>
<dbReference type="Gene3D" id="2.40.50.100">
    <property type="match status" value="1"/>
</dbReference>
<dbReference type="PANTHER" id="PTHR42781">
    <property type="entry name" value="SPERMIDINE/PUTRESCINE IMPORT ATP-BINDING PROTEIN POTA"/>
    <property type="match status" value="1"/>
</dbReference>
<name>A0A511V3T8_9BACL</name>
<keyword evidence="4 9" id="KW-0067">ATP-binding</keyword>
<dbReference type="InterPro" id="IPR003439">
    <property type="entry name" value="ABC_transporter-like_ATP-bd"/>
</dbReference>
<dbReference type="Gene3D" id="3.40.50.300">
    <property type="entry name" value="P-loop containing nucleotide triphosphate hydrolases"/>
    <property type="match status" value="1"/>
</dbReference>
<dbReference type="InterPro" id="IPR050093">
    <property type="entry name" value="ABC_SmlMolc_Importer"/>
</dbReference>
<evidence type="ECO:0000313" key="9">
    <source>
        <dbReference type="EMBL" id="GEN33509.1"/>
    </source>
</evidence>
<proteinExistence type="predicted"/>
<dbReference type="PROSITE" id="PS00211">
    <property type="entry name" value="ABC_TRANSPORTER_1"/>
    <property type="match status" value="1"/>
</dbReference>
<dbReference type="NCBIfam" id="TIGR00968">
    <property type="entry name" value="3a0106s01"/>
    <property type="match status" value="1"/>
</dbReference>
<dbReference type="InterPro" id="IPR027417">
    <property type="entry name" value="P-loop_NTPase"/>
</dbReference>
<organism evidence="9 10">
    <name type="scientific">Aneurinibacillus danicus</name>
    <dbReference type="NCBI Taxonomy" id="267746"/>
    <lineage>
        <taxon>Bacteria</taxon>
        <taxon>Bacillati</taxon>
        <taxon>Bacillota</taxon>
        <taxon>Bacilli</taxon>
        <taxon>Bacillales</taxon>
        <taxon>Paenibacillaceae</taxon>
        <taxon>Aneurinibacillus group</taxon>
        <taxon>Aneurinibacillus</taxon>
    </lineage>
</organism>
<sequence>MSIEIKALNKKYGNFTALHEIDLVIPEGELVALLGPSGSGKTTLLRIIGGMEIPDSGNVLFGGEAEAQRKIAAPRIGFVFQNYALFRHMTVFDNVAFGLKVRPRRLRPSKKEIRVKVAELLKLVQLEGLENRYPDQLSGGQRQRVALARALAIEPQVLLLDEPFGALDAKVRQELRRWLRQLHHELDITTIFVTHDQEEALEVADQVVVMNQGKVEQVGTPWEVYQQPANPFVYQFLGQVNQVRGRIQDGKAKFDSLEWDLSGYHHPDGKECIAFVRPHEVEITTEPAAQRLQARVTQVYPVGARVRLEVEIKGNSVPIEVDITEEYWQQSGLAQNRSVFIAFKKPRIFIEGSGFVDLDISDGSFLSENLSTNKRVHIS</sequence>
<dbReference type="AlphaFoldDB" id="A0A511V3T8"/>
<dbReference type="CDD" id="cd03296">
    <property type="entry name" value="ABC_CysA_sulfate_importer"/>
    <property type="match status" value="1"/>
</dbReference>
<keyword evidence="10" id="KW-1185">Reference proteome</keyword>
<evidence type="ECO:0000256" key="2">
    <source>
        <dbReference type="ARBA" id="ARBA00022475"/>
    </source>
</evidence>
<dbReference type="EMBL" id="BJXX01000047">
    <property type="protein sequence ID" value="GEN33509.1"/>
    <property type="molecule type" value="Genomic_DNA"/>
</dbReference>
<keyword evidence="1" id="KW-0813">Transport</keyword>
<feature type="domain" description="ABC transporter" evidence="8">
    <location>
        <begin position="3"/>
        <end position="237"/>
    </location>
</feature>
<reference evidence="9 10" key="1">
    <citation type="submission" date="2019-07" db="EMBL/GenBank/DDBJ databases">
        <title>Whole genome shotgun sequence of Aneurinibacillus danicus NBRC 102444.</title>
        <authorList>
            <person name="Hosoyama A."/>
            <person name="Uohara A."/>
            <person name="Ohji S."/>
            <person name="Ichikawa N."/>
        </authorList>
    </citation>
    <scope>NUCLEOTIDE SEQUENCE [LARGE SCALE GENOMIC DNA]</scope>
    <source>
        <strain evidence="9 10">NBRC 102444</strain>
    </source>
</reference>
<evidence type="ECO:0000256" key="6">
    <source>
        <dbReference type="ARBA" id="ARBA00023032"/>
    </source>
</evidence>
<keyword evidence="6" id="KW-0764">Sulfate transport</keyword>
<dbReference type="SMART" id="SM00382">
    <property type="entry name" value="AAA"/>
    <property type="match status" value="1"/>
</dbReference>
<evidence type="ECO:0000256" key="3">
    <source>
        <dbReference type="ARBA" id="ARBA00022741"/>
    </source>
</evidence>
<evidence type="ECO:0000256" key="1">
    <source>
        <dbReference type="ARBA" id="ARBA00022448"/>
    </source>
</evidence>
<dbReference type="InterPro" id="IPR008995">
    <property type="entry name" value="Mo/tungstate-bd_C_term_dom"/>
</dbReference>
<dbReference type="Pfam" id="PF12857">
    <property type="entry name" value="TOBE_3"/>
    <property type="match status" value="1"/>
</dbReference>
<evidence type="ECO:0000256" key="4">
    <source>
        <dbReference type="ARBA" id="ARBA00022840"/>
    </source>
</evidence>
<comment type="caution">
    <text evidence="9">The sequence shown here is derived from an EMBL/GenBank/DDBJ whole genome shotgun (WGS) entry which is preliminary data.</text>
</comment>
<dbReference type="PANTHER" id="PTHR42781:SF4">
    <property type="entry name" value="SPERMIDINE_PUTRESCINE IMPORT ATP-BINDING PROTEIN POTA"/>
    <property type="match status" value="1"/>
</dbReference>
<dbReference type="InterPro" id="IPR003593">
    <property type="entry name" value="AAA+_ATPase"/>
</dbReference>
<dbReference type="SUPFAM" id="SSF52540">
    <property type="entry name" value="P-loop containing nucleoside triphosphate hydrolases"/>
    <property type="match status" value="1"/>
</dbReference>
<dbReference type="RefSeq" id="WP_146808844.1">
    <property type="nucleotide sequence ID" value="NZ_BJXX01000047.1"/>
</dbReference>
<dbReference type="GO" id="GO:0005524">
    <property type="term" value="F:ATP binding"/>
    <property type="evidence" value="ECO:0007669"/>
    <property type="project" value="UniProtKB-KW"/>
</dbReference>
<dbReference type="Pfam" id="PF00005">
    <property type="entry name" value="ABC_tran"/>
    <property type="match status" value="1"/>
</dbReference>